<evidence type="ECO:0000313" key="3">
    <source>
        <dbReference type="Proteomes" id="UP000004525"/>
    </source>
</evidence>
<reference evidence="2" key="1">
    <citation type="submission" date="2009-01" db="EMBL/GenBank/DDBJ databases">
        <authorList>
            <person name="Qin X."/>
            <person name="Bachman B."/>
            <person name="Battles P."/>
            <person name="Bell A."/>
            <person name="Bess C."/>
            <person name="Bickham C."/>
            <person name="Chaboub L."/>
            <person name="Chen D."/>
            <person name="Coyle M."/>
            <person name="Deiros D.R."/>
            <person name="Dinh H."/>
            <person name="Forbes L."/>
            <person name="Fowler G."/>
            <person name="Francisco L."/>
            <person name="Fu Q."/>
            <person name="Gubbala S."/>
            <person name="Hale W."/>
            <person name="Han Y."/>
            <person name="Hemphill L."/>
            <person name="Highlander S.K."/>
            <person name="Hirani K."/>
            <person name="Hogues M."/>
            <person name="Jackson L."/>
            <person name="Jakkamsetti A."/>
            <person name="Javaid M."/>
            <person name="Jiang H."/>
            <person name="Korchina V."/>
            <person name="Kovar C."/>
            <person name="Lara F."/>
            <person name="Lee S."/>
            <person name="Mata R."/>
            <person name="Mathew T."/>
            <person name="Moen C."/>
            <person name="Morales K."/>
            <person name="Munidasa M."/>
            <person name="Nazareth L."/>
            <person name="Ngo R."/>
            <person name="Nguyen L."/>
            <person name="Okwuonu G."/>
            <person name="Ongeri F."/>
            <person name="Patil S."/>
            <person name="Petrosino J."/>
            <person name="Pham C."/>
            <person name="Pham P."/>
            <person name="Pu L.-L."/>
            <person name="Puazo M."/>
            <person name="Raj R."/>
            <person name="Reid J."/>
            <person name="Rouhana J."/>
            <person name="Saada N."/>
            <person name="Shang Y."/>
            <person name="Simmons D."/>
            <person name="Thornton R."/>
            <person name="Warren J."/>
            <person name="Weissenberger G."/>
            <person name="Zhang J."/>
            <person name="Zhang L."/>
            <person name="Zhou C."/>
            <person name="Zhu D."/>
            <person name="Muzny D."/>
            <person name="Worley K."/>
            <person name="Gibbs R."/>
        </authorList>
    </citation>
    <scope>NUCLEOTIDE SEQUENCE [LARGE SCALE GENOMIC DNA]</scope>
    <source>
        <strain evidence="2">LMS2-1</strain>
    </source>
</reference>
<keyword evidence="1" id="KW-1133">Transmembrane helix</keyword>
<dbReference type="HOGENOM" id="CLU_3356861_0_0_9"/>
<keyword evidence="1" id="KW-0472">Membrane</keyword>
<dbReference type="Proteomes" id="UP000004525">
    <property type="component" value="Unassembled WGS sequence"/>
</dbReference>
<keyword evidence="1" id="KW-0812">Transmembrane</keyword>
<accession>C2JYZ9</accession>
<evidence type="ECO:0000256" key="1">
    <source>
        <dbReference type="SAM" id="Phobius"/>
    </source>
</evidence>
<keyword evidence="3" id="KW-1185">Reference proteome</keyword>
<organism evidence="2 3">
    <name type="scientific">Lacticaseibacillus rhamnosus (strain LMS2-1)</name>
    <dbReference type="NCBI Taxonomy" id="525361"/>
    <lineage>
        <taxon>Bacteria</taxon>
        <taxon>Bacillati</taxon>
        <taxon>Bacillota</taxon>
        <taxon>Bacilli</taxon>
        <taxon>Lactobacillales</taxon>
        <taxon>Lactobacillaceae</taxon>
        <taxon>Lacticaseibacillus</taxon>
    </lineage>
</organism>
<gene>
    <name evidence="2" type="ORF">HMPREF0539_2134</name>
</gene>
<sequence>MKRKRSMSKVGYFLAGIVTGLVTTGLFRLLSGWLFS</sequence>
<comment type="caution">
    <text evidence="2">The sequence shown here is derived from an EMBL/GenBank/DDBJ whole genome shotgun (WGS) entry which is preliminary data.</text>
</comment>
<proteinExistence type="predicted"/>
<dbReference type="AlphaFoldDB" id="C2JYZ9"/>
<name>C2JYZ9_LACRM</name>
<protein>
    <submittedName>
        <fullName evidence="2">Uncharacterized protein</fullName>
    </submittedName>
</protein>
<dbReference type="EMBL" id="ACIZ01000092">
    <property type="protein sequence ID" value="EEN79719.1"/>
    <property type="molecule type" value="Genomic_DNA"/>
</dbReference>
<feature type="transmembrane region" description="Helical" evidence="1">
    <location>
        <begin position="12"/>
        <end position="35"/>
    </location>
</feature>
<evidence type="ECO:0000313" key="2">
    <source>
        <dbReference type="EMBL" id="EEN79719.1"/>
    </source>
</evidence>